<dbReference type="PANTHER" id="PTHR30461:SF23">
    <property type="entry name" value="DNA RECOMBINASE-RELATED"/>
    <property type="match status" value="1"/>
</dbReference>
<dbReference type="InterPro" id="IPR006119">
    <property type="entry name" value="Resolv_N"/>
</dbReference>
<accession>A0ABV2UGL6</accession>
<keyword evidence="1" id="KW-0175">Coiled coil</keyword>
<dbReference type="InterPro" id="IPR036162">
    <property type="entry name" value="Resolvase-like_N_sf"/>
</dbReference>
<sequence length="501" mass="56666">MLTVGGYVRISDIGQIGDGRDGREGVVRQREDVYDLAQLKRVNVHRVYEDNDTSAYKRRVKRKDFEEMVLDLHNGVISGIVAYNIDRIARQPRDLERLIDIYEQARRPMVFGTTAGDYDLTTEDGRFQARICVTIANKFSADAGRRVARQKLAEATEGQPHKGQRAFGWKDTEHVDEREADLLRRARRDVIKGKTIATLHEEWTELGVRSPQTPPGKTIGYTSVKYVLRNPRLCGYRAYIPQEVRERSGRVDPTEYLVERTDGTPVIGQWETIFTPAEWRELIDALDARKNTGKGRKTGTTVTKRLLTGIARCAKCGTGLQSAMYRKGTVSYEKYGYYYLCRKAGGGCGKLSRSGPPVDDYVENALLDNLKKRARTVQPAEEEDPELTKAKKVLEQIAADKAEARQLRADDLLSLGEFAREIRRLEDKERETKEKVSTLSETPARAGSAAGRVVREWEGYTVDMKRQEIMRSIESVMISGAGKGGAQRGVFRPELLEIVWE</sequence>
<dbReference type="Proteomes" id="UP001550044">
    <property type="component" value="Unassembled WGS sequence"/>
</dbReference>
<gene>
    <name evidence="4" type="ORF">ABZV61_28365</name>
</gene>
<dbReference type="PROSITE" id="PS51737">
    <property type="entry name" value="RECOMBINASE_DNA_BIND"/>
    <property type="match status" value="1"/>
</dbReference>
<evidence type="ECO:0000259" key="2">
    <source>
        <dbReference type="PROSITE" id="PS51736"/>
    </source>
</evidence>
<keyword evidence="5" id="KW-1185">Reference proteome</keyword>
<dbReference type="CDD" id="cd00338">
    <property type="entry name" value="Ser_Recombinase"/>
    <property type="match status" value="1"/>
</dbReference>
<dbReference type="PANTHER" id="PTHR30461">
    <property type="entry name" value="DNA-INVERTASE FROM LAMBDOID PROPHAGE"/>
    <property type="match status" value="1"/>
</dbReference>
<dbReference type="InterPro" id="IPR025827">
    <property type="entry name" value="Zn_ribbon_recom_dom"/>
</dbReference>
<dbReference type="InterPro" id="IPR011109">
    <property type="entry name" value="DNA_bind_recombinase_dom"/>
</dbReference>
<comment type="caution">
    <text evidence="4">The sequence shown here is derived from an EMBL/GenBank/DDBJ whole genome shotgun (WGS) entry which is preliminary data.</text>
</comment>
<organism evidence="4 5">
    <name type="scientific">Streptomyces sp. 900116325</name>
    <dbReference type="NCBI Taxonomy" id="3154295"/>
    <lineage>
        <taxon>Bacteria</taxon>
        <taxon>Bacillati</taxon>
        <taxon>Actinomycetota</taxon>
        <taxon>Actinomycetes</taxon>
        <taxon>Kitasatosporales</taxon>
        <taxon>Streptomycetaceae</taxon>
        <taxon>Streptomyces</taxon>
    </lineage>
</organism>
<dbReference type="Pfam" id="PF00239">
    <property type="entry name" value="Resolvase"/>
    <property type="match status" value="1"/>
</dbReference>
<reference evidence="4 5" key="1">
    <citation type="submission" date="2024-06" db="EMBL/GenBank/DDBJ databases">
        <title>The Natural Products Discovery Center: Release of the First 8490 Sequenced Strains for Exploring Actinobacteria Biosynthetic Diversity.</title>
        <authorList>
            <person name="Kalkreuter E."/>
            <person name="Kautsar S.A."/>
            <person name="Yang D."/>
            <person name="Bader C.D."/>
            <person name="Teijaro C.N."/>
            <person name="Fluegel L."/>
            <person name="Davis C.M."/>
            <person name="Simpson J.R."/>
            <person name="Lauterbach L."/>
            <person name="Steele A.D."/>
            <person name="Gui C."/>
            <person name="Meng S."/>
            <person name="Li G."/>
            <person name="Viehrig K."/>
            <person name="Ye F."/>
            <person name="Su P."/>
            <person name="Kiefer A.F."/>
            <person name="Nichols A."/>
            <person name="Cepeda A.J."/>
            <person name="Yan W."/>
            <person name="Fan B."/>
            <person name="Jiang Y."/>
            <person name="Adhikari A."/>
            <person name="Zheng C.-J."/>
            <person name="Schuster L."/>
            <person name="Cowan T.M."/>
            <person name="Smanski M.J."/>
            <person name="Chevrette M.G."/>
            <person name="De Carvalho L.P.S."/>
            <person name="Shen B."/>
        </authorList>
    </citation>
    <scope>NUCLEOTIDE SEQUENCE [LARGE SCALE GENOMIC DNA]</scope>
    <source>
        <strain evidence="4 5">NPDC005137</strain>
    </source>
</reference>
<evidence type="ECO:0000256" key="1">
    <source>
        <dbReference type="SAM" id="Coils"/>
    </source>
</evidence>
<dbReference type="InterPro" id="IPR050639">
    <property type="entry name" value="SSR_resolvase"/>
</dbReference>
<dbReference type="EMBL" id="JBEXIP010000028">
    <property type="protein sequence ID" value="MET8436621.1"/>
    <property type="molecule type" value="Genomic_DNA"/>
</dbReference>
<dbReference type="Gene3D" id="3.40.50.1390">
    <property type="entry name" value="Resolvase, N-terminal catalytic domain"/>
    <property type="match status" value="1"/>
</dbReference>
<dbReference type="Pfam" id="PF13408">
    <property type="entry name" value="Zn_ribbon_recom"/>
    <property type="match status" value="1"/>
</dbReference>
<feature type="domain" description="Resolvase/invertase-type recombinase catalytic" evidence="2">
    <location>
        <begin position="3"/>
        <end position="158"/>
    </location>
</feature>
<dbReference type="Gene3D" id="3.90.1750.20">
    <property type="entry name" value="Putative Large Serine Recombinase, Chain B, Domain 2"/>
    <property type="match status" value="1"/>
</dbReference>
<feature type="domain" description="Recombinase" evidence="3">
    <location>
        <begin position="160"/>
        <end position="292"/>
    </location>
</feature>
<feature type="coiled-coil region" evidence="1">
    <location>
        <begin position="387"/>
        <end position="442"/>
    </location>
</feature>
<dbReference type="SUPFAM" id="SSF53041">
    <property type="entry name" value="Resolvase-like"/>
    <property type="match status" value="1"/>
</dbReference>
<evidence type="ECO:0000259" key="3">
    <source>
        <dbReference type="PROSITE" id="PS51737"/>
    </source>
</evidence>
<evidence type="ECO:0000313" key="4">
    <source>
        <dbReference type="EMBL" id="MET8436621.1"/>
    </source>
</evidence>
<name>A0ABV2UGL6_9ACTN</name>
<dbReference type="Pfam" id="PF07508">
    <property type="entry name" value="Recombinase"/>
    <property type="match status" value="1"/>
</dbReference>
<dbReference type="RefSeq" id="WP_356666032.1">
    <property type="nucleotide sequence ID" value="NZ_JBEXFH010000008.1"/>
</dbReference>
<dbReference type="InterPro" id="IPR038109">
    <property type="entry name" value="DNA_bind_recomb_sf"/>
</dbReference>
<dbReference type="SMART" id="SM00857">
    <property type="entry name" value="Resolvase"/>
    <property type="match status" value="1"/>
</dbReference>
<proteinExistence type="predicted"/>
<evidence type="ECO:0000313" key="5">
    <source>
        <dbReference type="Proteomes" id="UP001550044"/>
    </source>
</evidence>
<protein>
    <submittedName>
        <fullName evidence="4">Recombinase family protein</fullName>
    </submittedName>
</protein>
<dbReference type="PROSITE" id="PS51736">
    <property type="entry name" value="RECOMBINASES_3"/>
    <property type="match status" value="1"/>
</dbReference>